<name>A0A7U7JT47_9STAP</name>
<evidence type="ECO:0000313" key="4">
    <source>
        <dbReference type="EMBL" id="CRI22847.1"/>
    </source>
</evidence>
<dbReference type="Proteomes" id="UP000236509">
    <property type="component" value="Unassembled WGS sequence"/>
</dbReference>
<proteinExistence type="predicted"/>
<evidence type="ECO:0000256" key="1">
    <source>
        <dbReference type="ARBA" id="ARBA00022676"/>
    </source>
</evidence>
<dbReference type="PANTHER" id="PTHR12526">
    <property type="entry name" value="GLYCOSYLTRANSFERASE"/>
    <property type="match status" value="1"/>
</dbReference>
<evidence type="ECO:0000313" key="5">
    <source>
        <dbReference type="Proteomes" id="UP000236509"/>
    </source>
</evidence>
<dbReference type="InterPro" id="IPR001296">
    <property type="entry name" value="Glyco_trans_1"/>
</dbReference>
<dbReference type="Gene3D" id="3.40.50.2000">
    <property type="entry name" value="Glycogen Phosphorylase B"/>
    <property type="match status" value="2"/>
</dbReference>
<organism evidence="4 5">
    <name type="scientific">Staphylococcus argenteus</name>
    <dbReference type="NCBI Taxonomy" id="985002"/>
    <lineage>
        <taxon>Bacteria</taxon>
        <taxon>Bacillati</taxon>
        <taxon>Bacillota</taxon>
        <taxon>Bacilli</taxon>
        <taxon>Bacillales</taxon>
        <taxon>Staphylococcaceae</taxon>
        <taxon>Staphylococcus</taxon>
    </lineage>
</organism>
<dbReference type="PANTHER" id="PTHR12526:SF629">
    <property type="entry name" value="TEICHURONIC ACID BIOSYNTHESIS GLYCOSYLTRANSFERASE TUAH-RELATED"/>
    <property type="match status" value="1"/>
</dbReference>
<protein>
    <submittedName>
        <fullName evidence="4">Putative glycosyltransferase</fullName>
    </submittedName>
</protein>
<evidence type="ECO:0000259" key="3">
    <source>
        <dbReference type="Pfam" id="PF00534"/>
    </source>
</evidence>
<keyword evidence="5" id="KW-1185">Reference proteome</keyword>
<keyword evidence="1" id="KW-0328">Glycosyltransferase</keyword>
<keyword evidence="2 4" id="KW-0808">Transferase</keyword>
<accession>A0A7U7JT47</accession>
<dbReference type="AlphaFoldDB" id="A0A7U7JT47"/>
<gene>
    <name evidence="4" type="ORF">BN1326_50048</name>
</gene>
<dbReference type="GO" id="GO:0016757">
    <property type="term" value="F:glycosyltransferase activity"/>
    <property type="evidence" value="ECO:0007669"/>
    <property type="project" value="UniProtKB-KW"/>
</dbReference>
<dbReference type="Pfam" id="PF00534">
    <property type="entry name" value="Glycos_transf_1"/>
    <property type="match status" value="1"/>
</dbReference>
<evidence type="ECO:0000256" key="2">
    <source>
        <dbReference type="ARBA" id="ARBA00022679"/>
    </source>
</evidence>
<dbReference type="EMBL" id="CVOU01000017">
    <property type="protein sequence ID" value="CRI22847.1"/>
    <property type="molecule type" value="Genomic_DNA"/>
</dbReference>
<reference evidence="4 5" key="1">
    <citation type="submission" date="2015-04" db="EMBL/GenBank/DDBJ databases">
        <authorList>
            <person name="Cao L."/>
            <person name="Gao C.H."/>
        </authorList>
    </citation>
    <scope>NUCLEOTIDE SEQUENCE [LARGE SCALE GENOMIC DNA]</scope>
    <source>
        <strain evidence="4 5">SH3</strain>
    </source>
</reference>
<comment type="caution">
    <text evidence="4">The sequence shown here is derived from an EMBL/GenBank/DDBJ whole genome shotgun (WGS) entry which is preliminary data.</text>
</comment>
<sequence length="488" mass="57098">MNYILGTILESKITGVEKAQINRLKLFKQQEIPSKCVYIKWNPYLYTYAKQHRIENDVFTMYDYFQKTINYKKTKQVNWLQYWEKACNYTLKFVENSNDVRIYDEDQFIMYAHFLDKQYRDLNYVNYFDHQRRKVKRELFDGRGFLSCSRILGEGQRIVLENYFTTDGTIVIQKYFDDVKGKNTLTKVVVNEGQHQQYFDSEEELAHYFLNQLCKNNDQLILDRPHELGNVMTELRKEIPVIVVLHSTHLTGNEIKSFYKPVFNHLKRYKAIVVSTDKQRRDIAAYIENEIPVVNIPVGHVENPPNNIDFNNKEKGHIISVARLVENKQIKHQIEVIKRLVEKYPDIQLNIYGHGNGLAEYQQLVEKYQLVRHVKFHGFKTQVSEAIAKAKLMLSTSKMEGFGLAILESLSLGTPVISYDVDYGPAELIQDGFNGYLVSEGDIDKMVEKVDQLLNDSQKIEQFSMNSIQSAQQFNTTTVGMKWQNILS</sequence>
<dbReference type="RefSeq" id="WP_031788148.1">
    <property type="nucleotide sequence ID" value="NZ_AP018562.1"/>
</dbReference>
<feature type="domain" description="Glycosyl transferase family 1" evidence="3">
    <location>
        <begin position="312"/>
        <end position="467"/>
    </location>
</feature>
<dbReference type="SUPFAM" id="SSF53756">
    <property type="entry name" value="UDP-Glycosyltransferase/glycogen phosphorylase"/>
    <property type="match status" value="1"/>
</dbReference>